<organism evidence="5 6">
    <name type="scientific">Alicyclobacillus fastidiosus</name>
    <dbReference type="NCBI Taxonomy" id="392011"/>
    <lineage>
        <taxon>Bacteria</taxon>
        <taxon>Bacillati</taxon>
        <taxon>Bacillota</taxon>
        <taxon>Bacilli</taxon>
        <taxon>Bacillales</taxon>
        <taxon>Alicyclobacillaceae</taxon>
        <taxon>Alicyclobacillus</taxon>
    </lineage>
</organism>
<comment type="function">
    <text evidence="1">Transcriptional repressor of xylose-utilizing enzymes.</text>
</comment>
<dbReference type="SUPFAM" id="SSF53067">
    <property type="entry name" value="Actin-like ATPase domain"/>
    <property type="match status" value="1"/>
</dbReference>
<dbReference type="PANTHER" id="PTHR18964">
    <property type="entry name" value="ROK (REPRESSOR, ORF, KINASE) FAMILY"/>
    <property type="match status" value="1"/>
</dbReference>
<dbReference type="InterPro" id="IPR036390">
    <property type="entry name" value="WH_DNA-bd_sf"/>
</dbReference>
<proteinExistence type="inferred from homology"/>
<dbReference type="InterPro" id="IPR043129">
    <property type="entry name" value="ATPase_NBD"/>
</dbReference>
<keyword evidence="3" id="KW-0859">Xylose metabolism</keyword>
<dbReference type="Gene3D" id="3.30.420.40">
    <property type="match status" value="2"/>
</dbReference>
<dbReference type="Gene3D" id="1.10.10.10">
    <property type="entry name" value="Winged helix-like DNA-binding domain superfamily/Winged helix DNA-binding domain"/>
    <property type="match status" value="1"/>
</dbReference>
<dbReference type="InterPro" id="IPR000600">
    <property type="entry name" value="ROK"/>
</dbReference>
<evidence type="ECO:0000256" key="1">
    <source>
        <dbReference type="ARBA" id="ARBA00002486"/>
    </source>
</evidence>
<protein>
    <submittedName>
        <fullName evidence="5">ROK family transcriptional regulator</fullName>
    </submittedName>
</protein>
<dbReference type="EMBL" id="JBDXSU010000003">
    <property type="protein sequence ID" value="MFB5189553.1"/>
    <property type="molecule type" value="Genomic_DNA"/>
</dbReference>
<dbReference type="Pfam" id="PF12802">
    <property type="entry name" value="MarR_2"/>
    <property type="match status" value="1"/>
</dbReference>
<reference evidence="5 6" key="1">
    <citation type="journal article" date="2024" name="Int. J. Mol. Sci.">
        <title>Exploration of Alicyclobacillus spp. Genome in Search of Antibiotic Resistance.</title>
        <authorList>
            <person name="Bucka-Kolendo J."/>
            <person name="Kiousi D.E."/>
            <person name="Dekowska A."/>
            <person name="Mikolajczuk-Szczyrba A."/>
            <person name="Karadedos D.M."/>
            <person name="Michael P."/>
            <person name="Galanis A."/>
            <person name="Sokolowska B."/>
        </authorList>
    </citation>
    <scope>NUCLEOTIDE SEQUENCE [LARGE SCALE GENOMIC DNA]</scope>
    <source>
        <strain evidence="5 6">KKP 3000</strain>
    </source>
</reference>
<keyword evidence="3" id="KW-0119">Carbohydrate metabolism</keyword>
<evidence type="ECO:0000259" key="4">
    <source>
        <dbReference type="Pfam" id="PF12802"/>
    </source>
</evidence>
<dbReference type="Pfam" id="PF00480">
    <property type="entry name" value="ROK"/>
    <property type="match status" value="1"/>
</dbReference>
<dbReference type="InterPro" id="IPR036388">
    <property type="entry name" value="WH-like_DNA-bd_sf"/>
</dbReference>
<dbReference type="PANTHER" id="PTHR18964:SF149">
    <property type="entry name" value="BIFUNCTIONAL UDP-N-ACETYLGLUCOSAMINE 2-EPIMERASE_N-ACETYLMANNOSAMINE KINASE"/>
    <property type="match status" value="1"/>
</dbReference>
<gene>
    <name evidence="5" type="ORF">KKP3000_002825</name>
</gene>
<name>A0ABV5ABA8_9BACL</name>
<dbReference type="InterPro" id="IPR000835">
    <property type="entry name" value="HTH_MarR-typ"/>
</dbReference>
<dbReference type="PROSITE" id="PS01125">
    <property type="entry name" value="ROK"/>
    <property type="match status" value="1"/>
</dbReference>
<comment type="caution">
    <text evidence="5">The sequence shown here is derived from an EMBL/GenBank/DDBJ whole genome shotgun (WGS) entry which is preliminary data.</text>
</comment>
<dbReference type="RefSeq" id="WP_275475390.1">
    <property type="nucleotide sequence ID" value="NZ_CP162940.1"/>
</dbReference>
<evidence type="ECO:0000256" key="2">
    <source>
        <dbReference type="ARBA" id="ARBA00006479"/>
    </source>
</evidence>
<evidence type="ECO:0000313" key="5">
    <source>
        <dbReference type="EMBL" id="MFB5189553.1"/>
    </source>
</evidence>
<dbReference type="InterPro" id="IPR049874">
    <property type="entry name" value="ROK_cs"/>
</dbReference>
<feature type="domain" description="HTH marR-type" evidence="4">
    <location>
        <begin position="15"/>
        <end position="57"/>
    </location>
</feature>
<evidence type="ECO:0000313" key="6">
    <source>
        <dbReference type="Proteomes" id="UP001579974"/>
    </source>
</evidence>
<comment type="similarity">
    <text evidence="2">Belongs to the ROK (NagC/XylR) family.</text>
</comment>
<sequence length="389" mass="40998">MTRTGDQSYIKNLNRSIVLNLLRYHGPLSRVEIARRTGLTKATISSIVDELIGEKYVLELGHVPSGGVGRRAVLLEFNPGVGSVIGVELGVDFIKVLLLDLSAQVIKMTESGIQETRSPERVVRQMSEMIQSVMADAPDSPLGVIGVGIGIPGLVDAKRGVVLNAPNLHWKGVHLKSMLQYELSLPVVLDNEANAGAMGEQLFGAGKGVSNMVYISIGTGIGTGIILNNQLIRGEGGIAGEFGHMTIDRSGPTCSCGNHGCLEIYASEKAMLDQYQQLTGTRKSLPEIARLAQSGDAHASAAIRSAASYLGIGAASLVNGLNPALILVGSRVGDASQLIIDTVDETIRDRSFTEPFSPTRIRNSALGDLTCAIGAASLVLHDHFSGPAA</sequence>
<dbReference type="CDD" id="cd24076">
    <property type="entry name" value="ASKHA_ATPase_ROK_BsXylR-like"/>
    <property type="match status" value="1"/>
</dbReference>
<keyword evidence="6" id="KW-1185">Reference proteome</keyword>
<dbReference type="SUPFAM" id="SSF46785">
    <property type="entry name" value="Winged helix' DNA-binding domain"/>
    <property type="match status" value="1"/>
</dbReference>
<dbReference type="Proteomes" id="UP001579974">
    <property type="component" value="Unassembled WGS sequence"/>
</dbReference>
<accession>A0ABV5ABA8</accession>
<evidence type="ECO:0000256" key="3">
    <source>
        <dbReference type="ARBA" id="ARBA00022629"/>
    </source>
</evidence>